<feature type="region of interest" description="Disordered" evidence="1">
    <location>
        <begin position="63"/>
        <end position="93"/>
    </location>
</feature>
<dbReference type="Proteomes" id="UP000734854">
    <property type="component" value="Unassembled WGS sequence"/>
</dbReference>
<dbReference type="EMBL" id="JACMSC010000010">
    <property type="protein sequence ID" value="KAG6503984.1"/>
    <property type="molecule type" value="Genomic_DNA"/>
</dbReference>
<evidence type="ECO:0000256" key="1">
    <source>
        <dbReference type="SAM" id="MobiDB-lite"/>
    </source>
</evidence>
<evidence type="ECO:0000313" key="3">
    <source>
        <dbReference type="Proteomes" id="UP000734854"/>
    </source>
</evidence>
<protein>
    <submittedName>
        <fullName evidence="2">Uncharacterized protein</fullName>
    </submittedName>
</protein>
<evidence type="ECO:0000313" key="2">
    <source>
        <dbReference type="EMBL" id="KAG6503984.1"/>
    </source>
</evidence>
<feature type="compositionally biased region" description="Basic and acidic residues" evidence="1">
    <location>
        <begin position="124"/>
        <end position="140"/>
    </location>
</feature>
<dbReference type="AlphaFoldDB" id="A0A8J5GG55"/>
<feature type="compositionally biased region" description="Polar residues" evidence="1">
    <location>
        <begin position="203"/>
        <end position="220"/>
    </location>
</feature>
<sequence>MELQSCGRTAKEYKKSPPMGKHCLLHRAGRDLIGWEVGETSLALLEGTTGAIDSHAEEFKYSHQKNSKVSLDRSSPGIPEFQEQHLPHSNKTRHRREFNLNQSTEGYNKNGGIEELGVVEKEQLEDASRTAREDSLKGDDASSEVVAAKRGDSGTGIVERRYGEIHDLLRENTSKSLDISEKNNSDIVPKGNQTLLIALNKATSPANLTRRNKSDLNSTTRRSKPGIDALNDAPQQTAK</sequence>
<reference evidence="2 3" key="1">
    <citation type="submission" date="2020-08" db="EMBL/GenBank/DDBJ databases">
        <title>Plant Genome Project.</title>
        <authorList>
            <person name="Zhang R.-G."/>
        </authorList>
    </citation>
    <scope>NUCLEOTIDE SEQUENCE [LARGE SCALE GENOMIC DNA]</scope>
    <source>
        <tissue evidence="2">Rhizome</tissue>
    </source>
</reference>
<accession>A0A8J5GG55</accession>
<keyword evidence="3" id="KW-1185">Reference proteome</keyword>
<name>A0A8J5GG55_ZINOF</name>
<gene>
    <name evidence="2" type="ORF">ZIOFF_036308</name>
</gene>
<proteinExistence type="predicted"/>
<feature type="region of interest" description="Disordered" evidence="1">
    <location>
        <begin position="124"/>
        <end position="148"/>
    </location>
</feature>
<comment type="caution">
    <text evidence="2">The sequence shown here is derived from an EMBL/GenBank/DDBJ whole genome shotgun (WGS) entry which is preliminary data.</text>
</comment>
<feature type="region of interest" description="Disordered" evidence="1">
    <location>
        <begin position="203"/>
        <end position="239"/>
    </location>
</feature>
<organism evidence="2 3">
    <name type="scientific">Zingiber officinale</name>
    <name type="common">Ginger</name>
    <name type="synonym">Amomum zingiber</name>
    <dbReference type="NCBI Taxonomy" id="94328"/>
    <lineage>
        <taxon>Eukaryota</taxon>
        <taxon>Viridiplantae</taxon>
        <taxon>Streptophyta</taxon>
        <taxon>Embryophyta</taxon>
        <taxon>Tracheophyta</taxon>
        <taxon>Spermatophyta</taxon>
        <taxon>Magnoliopsida</taxon>
        <taxon>Liliopsida</taxon>
        <taxon>Zingiberales</taxon>
        <taxon>Zingiberaceae</taxon>
        <taxon>Zingiber</taxon>
    </lineage>
</organism>